<dbReference type="Pfam" id="PF02518">
    <property type="entry name" value="HATPase_c"/>
    <property type="match status" value="1"/>
</dbReference>
<dbReference type="Gene3D" id="3.30.450.40">
    <property type="match status" value="1"/>
</dbReference>
<dbReference type="EC" id="2.7.13.3" evidence="3"/>
<dbReference type="GO" id="GO:0042802">
    <property type="term" value="F:identical protein binding"/>
    <property type="evidence" value="ECO:0007669"/>
    <property type="project" value="UniProtKB-ARBA"/>
</dbReference>
<dbReference type="InterPro" id="IPR036890">
    <property type="entry name" value="HATPase_C_sf"/>
</dbReference>
<dbReference type="CDD" id="cd00082">
    <property type="entry name" value="HisKA"/>
    <property type="match status" value="1"/>
</dbReference>
<dbReference type="InterPro" id="IPR003661">
    <property type="entry name" value="HisK_dim/P_dom"/>
</dbReference>
<dbReference type="EMBL" id="CU459003">
    <property type="protein sequence ID" value="CAM78184.1"/>
    <property type="molecule type" value="Genomic_DNA"/>
</dbReference>
<dbReference type="Pfam" id="PF13492">
    <property type="entry name" value="GAF_3"/>
    <property type="match status" value="1"/>
</dbReference>
<dbReference type="InterPro" id="IPR006016">
    <property type="entry name" value="UspA"/>
</dbReference>
<dbReference type="SUPFAM" id="SSF52402">
    <property type="entry name" value="Adenine nucleotide alpha hydrolases-like"/>
    <property type="match status" value="1"/>
</dbReference>
<evidence type="ECO:0000256" key="4">
    <source>
        <dbReference type="ARBA" id="ARBA00022553"/>
    </source>
</evidence>
<evidence type="ECO:0000256" key="3">
    <source>
        <dbReference type="ARBA" id="ARBA00012438"/>
    </source>
</evidence>
<dbReference type="Pfam" id="PF00512">
    <property type="entry name" value="HisKA"/>
    <property type="match status" value="1"/>
</dbReference>
<evidence type="ECO:0000256" key="13">
    <source>
        <dbReference type="ARBA" id="ARBA00057300"/>
    </source>
</evidence>
<dbReference type="InterPro" id="IPR027417">
    <property type="entry name" value="P-loop_NTPase"/>
</dbReference>
<dbReference type="InterPro" id="IPR003594">
    <property type="entry name" value="HATPase_dom"/>
</dbReference>
<comment type="catalytic activity">
    <reaction evidence="1">
        <text>ATP + protein L-histidine = ADP + protein N-phospho-L-histidine.</text>
        <dbReference type="EC" id="2.7.13.3"/>
    </reaction>
</comment>
<dbReference type="InterPro" id="IPR052023">
    <property type="entry name" value="Histidine_kinase_KdpD"/>
</dbReference>
<dbReference type="InterPro" id="IPR038318">
    <property type="entry name" value="KdpD_sf"/>
</dbReference>
<dbReference type="Pfam" id="PF00582">
    <property type="entry name" value="Usp"/>
    <property type="match status" value="1"/>
</dbReference>
<evidence type="ECO:0000256" key="11">
    <source>
        <dbReference type="ARBA" id="ARBA00023012"/>
    </source>
</evidence>
<feature type="transmembrane region" description="Helical" evidence="14">
    <location>
        <begin position="427"/>
        <end position="443"/>
    </location>
</feature>
<evidence type="ECO:0000256" key="12">
    <source>
        <dbReference type="ARBA" id="ARBA00023136"/>
    </source>
</evidence>
<name>A4U5M7_9PROT</name>
<feature type="transmembrane region" description="Helical" evidence="14">
    <location>
        <begin position="450"/>
        <end position="466"/>
    </location>
</feature>
<dbReference type="AlphaFoldDB" id="A4U5M7"/>
<dbReference type="GO" id="GO:0005886">
    <property type="term" value="C:plasma membrane"/>
    <property type="evidence" value="ECO:0007669"/>
    <property type="project" value="TreeGrafter"/>
</dbReference>
<evidence type="ECO:0000256" key="6">
    <source>
        <dbReference type="ARBA" id="ARBA00022692"/>
    </source>
</evidence>
<dbReference type="InterPro" id="IPR003018">
    <property type="entry name" value="GAF"/>
</dbReference>
<keyword evidence="6 14" id="KW-0812">Transmembrane</keyword>
<feature type="transmembrane region" description="Helical" evidence="14">
    <location>
        <begin position="397"/>
        <end position="421"/>
    </location>
</feature>
<dbReference type="InterPro" id="IPR014729">
    <property type="entry name" value="Rossmann-like_a/b/a_fold"/>
</dbReference>
<feature type="transmembrane region" description="Helical" evidence="14">
    <location>
        <begin position="478"/>
        <end position="498"/>
    </location>
</feature>
<dbReference type="Pfam" id="PF02702">
    <property type="entry name" value="KdpD"/>
    <property type="match status" value="1"/>
</dbReference>
<dbReference type="Gene3D" id="3.30.565.10">
    <property type="entry name" value="Histidine kinase-like ATPase, C-terminal domain"/>
    <property type="match status" value="1"/>
</dbReference>
<dbReference type="InterPro" id="IPR003852">
    <property type="entry name" value="Sig_transdc_His_kinase_KdpD_N"/>
</dbReference>
<evidence type="ECO:0000313" key="16">
    <source>
        <dbReference type="EMBL" id="CAM78184.1"/>
    </source>
</evidence>
<evidence type="ECO:0000256" key="14">
    <source>
        <dbReference type="SAM" id="Phobius"/>
    </source>
</evidence>
<dbReference type="GO" id="GO:0000155">
    <property type="term" value="F:phosphorelay sensor kinase activity"/>
    <property type="evidence" value="ECO:0007669"/>
    <property type="project" value="InterPro"/>
</dbReference>
<keyword evidence="5" id="KW-0808">Transferase</keyword>
<dbReference type="InterPro" id="IPR036097">
    <property type="entry name" value="HisK_dim/P_sf"/>
</dbReference>
<dbReference type="Gene3D" id="3.40.50.620">
    <property type="entry name" value="HUPs"/>
    <property type="match status" value="1"/>
</dbReference>
<keyword evidence="4" id="KW-0597">Phosphoprotein</keyword>
<dbReference type="SUPFAM" id="SSF47384">
    <property type="entry name" value="Homodimeric domain of signal transducing histidine kinase"/>
    <property type="match status" value="1"/>
</dbReference>
<sequence>MNDDRHDRPSPDALLAEAQKESRGHLKIFLGAAPGVGKTYAMLETAHERRREGIDVVAGIIETHGRRETEALLADLDVLPPRLAEYRGRSFREMDLDGLLRRRPRIALVDELAHSNIPGSRHLKRWQDVEELLAAGIDVYSTLNIQHLESINDIVEQISGVKVRETLPDSVLATADEIELIDLPPQDLIKRLEEGKVYVPEQARRAVHSFFSPGNLTALRELALRHAAERVDRQMVDYMRAHAIPGPWPARERILVCIDERVDAERLVRTAKRSAERRGAAWVAVTVETPAAHGLPEAAKDRIDAALRLAAQMGGDTVTLHGDDVGECVLSYAREHNCTQIVVGRARKAGWLRRWSRSVTDDLISRAGDFTVVLVGGEDETRPKPARPAVNKTDDTWLHLGLGYAVALLATAAATGLGFVIHPWLPIANISVGYLLAVMIVAMKSGLRPGILASAASFLAFNFFFTEPRFTFAITDTQNIVTVVFFLIAAFIISNMAARLRDQIRATRESARRTGNLYDFGRKISAAATQDDVLWAVVHHVSATIHGKSLVLLPGEAGLSIAAGYPPEDQIDDKSAGAADWAWSHGKIAGRGSATLPAAQWLFLPLKTGRGPVGVLGVQMTEDADLPSPGQMRLLETLADQAAVAIERTTMVADIETARVATERERLRAALLSSLSHDLRTPLVSIMGAASSLIAYDDKLDADGRRDLAQTIQDEAERLNRFVQNLLDMTRLGSGALKPRVDWVDLRDVVTAAVKRTERLARRHAIKVDIAPDTPLLCLDAVLMEQVIFNLLDNACKYAPPGSPVKVWAKRTADHIAIEVADQGPGIPPEDREKVFDMFYRVRAADTQEAGTGLGLAICRGIVEAHGGTIKAEPGLHGAGTCIIIHLPPPPDLDLDGKGNP</sequence>
<dbReference type="Gene3D" id="1.10.287.130">
    <property type="match status" value="1"/>
</dbReference>
<proteinExistence type="predicted"/>
<dbReference type="PANTHER" id="PTHR45569:SF1">
    <property type="entry name" value="SENSOR PROTEIN KDPD"/>
    <property type="match status" value="1"/>
</dbReference>
<dbReference type="Gene3D" id="1.20.120.620">
    <property type="entry name" value="Backbone structure of the membrane domain of e. Coli histidine kinase receptor kdpd"/>
    <property type="match status" value="1"/>
</dbReference>
<dbReference type="SUPFAM" id="SSF55874">
    <property type="entry name" value="ATPase domain of HSP90 chaperone/DNA topoisomerase II/histidine kinase"/>
    <property type="match status" value="1"/>
</dbReference>
<dbReference type="FunFam" id="3.30.565.10:FF:000042">
    <property type="entry name" value="Two-component sensor histidine kinase KdpD"/>
    <property type="match status" value="1"/>
</dbReference>
<comment type="function">
    <text evidence="13">Member of the two-component regulatory system KdpD/KdpE involved in the regulation of the kdp operon. KdpD may function as a membrane-associated protein kinase that phosphorylates KdpE in response to environmental signals.</text>
</comment>
<evidence type="ECO:0000256" key="10">
    <source>
        <dbReference type="ARBA" id="ARBA00022989"/>
    </source>
</evidence>
<evidence type="ECO:0000256" key="8">
    <source>
        <dbReference type="ARBA" id="ARBA00022777"/>
    </source>
</evidence>
<dbReference type="SMART" id="SM00387">
    <property type="entry name" value="HATPase_c"/>
    <property type="match status" value="1"/>
</dbReference>
<dbReference type="GO" id="GO:0005524">
    <property type="term" value="F:ATP binding"/>
    <property type="evidence" value="ECO:0007669"/>
    <property type="project" value="UniProtKB-KW"/>
</dbReference>
<dbReference type="InterPro" id="IPR005467">
    <property type="entry name" value="His_kinase_dom"/>
</dbReference>
<organism evidence="16">
    <name type="scientific">Magnetospirillum gryphiswaldense</name>
    <dbReference type="NCBI Taxonomy" id="55518"/>
    <lineage>
        <taxon>Bacteria</taxon>
        <taxon>Pseudomonadati</taxon>
        <taxon>Pseudomonadota</taxon>
        <taxon>Alphaproteobacteria</taxon>
        <taxon>Rhodospirillales</taxon>
        <taxon>Rhodospirillaceae</taxon>
        <taxon>Magnetospirillum</taxon>
    </lineage>
</organism>
<keyword evidence="11" id="KW-0902">Two-component regulatory system</keyword>
<dbReference type="Gene3D" id="3.40.50.300">
    <property type="entry name" value="P-loop containing nucleotide triphosphate hydrolases"/>
    <property type="match status" value="1"/>
</dbReference>
<evidence type="ECO:0000256" key="7">
    <source>
        <dbReference type="ARBA" id="ARBA00022741"/>
    </source>
</evidence>
<dbReference type="Pfam" id="PF13493">
    <property type="entry name" value="DUF4118"/>
    <property type="match status" value="1"/>
</dbReference>
<keyword evidence="8" id="KW-0418">Kinase</keyword>
<keyword evidence="12 14" id="KW-0472">Membrane</keyword>
<dbReference type="SMART" id="SM00388">
    <property type="entry name" value="HisKA"/>
    <property type="match status" value="1"/>
</dbReference>
<dbReference type="SUPFAM" id="SSF55781">
    <property type="entry name" value="GAF domain-like"/>
    <property type="match status" value="1"/>
</dbReference>
<accession>A4U5M7</accession>
<dbReference type="CDD" id="cd00075">
    <property type="entry name" value="HATPase"/>
    <property type="match status" value="1"/>
</dbReference>
<keyword evidence="7" id="KW-0547">Nucleotide-binding</keyword>
<evidence type="ECO:0000259" key="15">
    <source>
        <dbReference type="PROSITE" id="PS50109"/>
    </source>
</evidence>
<dbReference type="InterPro" id="IPR004358">
    <property type="entry name" value="Sig_transdc_His_kin-like_C"/>
</dbReference>
<dbReference type="FunFam" id="3.40.50.300:FF:000483">
    <property type="entry name" value="Sensor histidine kinase KdpD"/>
    <property type="match status" value="1"/>
</dbReference>
<comment type="subcellular location">
    <subcellularLocation>
        <location evidence="2">Membrane</location>
        <topology evidence="2">Multi-pass membrane protein</topology>
    </subcellularLocation>
</comment>
<protein>
    <recommendedName>
        <fullName evidence="3">histidine kinase</fullName>
        <ecNumber evidence="3">2.7.13.3</ecNumber>
    </recommendedName>
</protein>
<dbReference type="InterPro" id="IPR025201">
    <property type="entry name" value="KdpD_TM"/>
</dbReference>
<dbReference type="PROSITE" id="PS50109">
    <property type="entry name" value="HIS_KIN"/>
    <property type="match status" value="1"/>
</dbReference>
<dbReference type="PRINTS" id="PR00344">
    <property type="entry name" value="BCTRLSENSOR"/>
</dbReference>
<evidence type="ECO:0000256" key="9">
    <source>
        <dbReference type="ARBA" id="ARBA00022840"/>
    </source>
</evidence>
<reference evidence="16" key="1">
    <citation type="journal article" date="2007" name="J. Bacteriol.">
        <title>Comparative genome analysis of four magnetotactic bacteria reveals a complex set of group-specific genes implicated in magnetosome biomineralization and function.</title>
        <authorList>
            <person name="Richter M."/>
            <person name="Kube M."/>
            <person name="Bazylinski D.A."/>
            <person name="Lombardot T."/>
            <person name="Gloeckner F.O."/>
            <person name="Reinhardt R."/>
            <person name="Schueler D."/>
        </authorList>
    </citation>
    <scope>NUCLEOTIDE SEQUENCE</scope>
    <source>
        <strain evidence="16">MSR-1</strain>
    </source>
</reference>
<evidence type="ECO:0000256" key="5">
    <source>
        <dbReference type="ARBA" id="ARBA00022679"/>
    </source>
</evidence>
<keyword evidence="9" id="KW-0067">ATP-binding</keyword>
<dbReference type="RefSeq" id="WP_106001415.1">
    <property type="nucleotide sequence ID" value="NZ_CP027527.1"/>
</dbReference>
<gene>
    <name evidence="16" type="primary">kdpD</name>
    <name evidence="16" type="ORF">MGR_4252</name>
</gene>
<dbReference type="PANTHER" id="PTHR45569">
    <property type="entry name" value="SENSOR PROTEIN KDPD"/>
    <property type="match status" value="1"/>
</dbReference>
<keyword evidence="10 14" id="KW-1133">Transmembrane helix</keyword>
<dbReference type="GO" id="GO:0005737">
    <property type="term" value="C:cytoplasm"/>
    <property type="evidence" value="ECO:0007669"/>
    <property type="project" value="UniProtKB-ARBA"/>
</dbReference>
<dbReference type="InterPro" id="IPR029016">
    <property type="entry name" value="GAF-like_dom_sf"/>
</dbReference>
<evidence type="ECO:0000256" key="1">
    <source>
        <dbReference type="ARBA" id="ARBA00000085"/>
    </source>
</evidence>
<evidence type="ECO:0000256" key="2">
    <source>
        <dbReference type="ARBA" id="ARBA00004141"/>
    </source>
</evidence>
<feature type="domain" description="Histidine kinase" evidence="15">
    <location>
        <begin position="674"/>
        <end position="891"/>
    </location>
</feature>